<dbReference type="NCBIfam" id="NF002652">
    <property type="entry name" value="PRK02318.2-5"/>
    <property type="match status" value="1"/>
</dbReference>
<dbReference type="InterPro" id="IPR008927">
    <property type="entry name" value="6-PGluconate_DH-like_C_sf"/>
</dbReference>
<reference evidence="10 11" key="1">
    <citation type="submission" date="2016-10" db="EMBL/GenBank/DDBJ databases">
        <authorList>
            <person name="de Groot N.N."/>
        </authorList>
    </citation>
    <scope>NUCLEOTIDE SEQUENCE [LARGE SCALE GENOMIC DNA]</scope>
    <source>
        <strain evidence="10 11">DSM 27630</strain>
    </source>
</reference>
<dbReference type="Gene3D" id="3.40.50.720">
    <property type="entry name" value="NAD(P)-binding Rossmann-like Domain"/>
    <property type="match status" value="1"/>
</dbReference>
<dbReference type="GO" id="GO:0019592">
    <property type="term" value="P:mannitol catabolic process"/>
    <property type="evidence" value="ECO:0007669"/>
    <property type="project" value="TreeGrafter"/>
</dbReference>
<dbReference type="RefSeq" id="WP_092090842.1">
    <property type="nucleotide sequence ID" value="NZ_FOQE01000002.1"/>
</dbReference>
<proteinExistence type="inferred from homology"/>
<dbReference type="NCBIfam" id="NF002646">
    <property type="entry name" value="PRK02318.1-2"/>
    <property type="match status" value="1"/>
</dbReference>
<evidence type="ECO:0000256" key="4">
    <source>
        <dbReference type="ARBA" id="ARBA00023002"/>
    </source>
</evidence>
<dbReference type="OrthoDB" id="271711at2"/>
<evidence type="ECO:0000256" key="3">
    <source>
        <dbReference type="ARBA" id="ARBA00016219"/>
    </source>
</evidence>
<keyword evidence="5 7" id="KW-0520">NAD</keyword>
<comment type="catalytic activity">
    <reaction evidence="6 7">
        <text>D-mannitol 1-phosphate + NAD(+) = beta-D-fructose 6-phosphate + NADH + H(+)</text>
        <dbReference type="Rhea" id="RHEA:19661"/>
        <dbReference type="ChEBI" id="CHEBI:15378"/>
        <dbReference type="ChEBI" id="CHEBI:57540"/>
        <dbReference type="ChEBI" id="CHEBI:57634"/>
        <dbReference type="ChEBI" id="CHEBI:57945"/>
        <dbReference type="ChEBI" id="CHEBI:61381"/>
        <dbReference type="EC" id="1.1.1.17"/>
    </reaction>
</comment>
<dbReference type="Gene3D" id="1.10.1040.10">
    <property type="entry name" value="N-(1-d-carboxylethyl)-l-norvaline Dehydrogenase, domain 2"/>
    <property type="match status" value="1"/>
</dbReference>
<evidence type="ECO:0000256" key="2">
    <source>
        <dbReference type="ARBA" id="ARBA00012939"/>
    </source>
</evidence>
<dbReference type="Proteomes" id="UP000198668">
    <property type="component" value="Unassembled WGS sequence"/>
</dbReference>
<dbReference type="HAMAP" id="MF_00196">
    <property type="entry name" value="Mannitol_dehydrog"/>
    <property type="match status" value="1"/>
</dbReference>
<dbReference type="SUPFAM" id="SSF48179">
    <property type="entry name" value="6-phosphogluconate dehydrogenase C-terminal domain-like"/>
    <property type="match status" value="1"/>
</dbReference>
<keyword evidence="11" id="KW-1185">Reference proteome</keyword>
<gene>
    <name evidence="7" type="primary">mtlD</name>
    <name evidence="10" type="ORF">SAMN04489868_10258</name>
</gene>
<dbReference type="Pfam" id="PF01232">
    <property type="entry name" value="Mannitol_dh"/>
    <property type="match status" value="1"/>
</dbReference>
<dbReference type="InterPro" id="IPR023027">
    <property type="entry name" value="Mannitol_DH_CS"/>
</dbReference>
<comment type="caution">
    <text evidence="7">Lacks conserved residue(s) required for the propagation of feature annotation.</text>
</comment>
<evidence type="ECO:0000313" key="11">
    <source>
        <dbReference type="Proteomes" id="UP000198668"/>
    </source>
</evidence>
<evidence type="ECO:0000256" key="7">
    <source>
        <dbReference type="HAMAP-Rule" id="MF_00196"/>
    </source>
</evidence>
<feature type="domain" description="Mannitol dehydrogenase N-terminal" evidence="8">
    <location>
        <begin position="1"/>
        <end position="198"/>
    </location>
</feature>
<evidence type="ECO:0000259" key="9">
    <source>
        <dbReference type="Pfam" id="PF08125"/>
    </source>
</evidence>
<dbReference type="InterPro" id="IPR036291">
    <property type="entry name" value="NAD(P)-bd_dom_sf"/>
</dbReference>
<comment type="similarity">
    <text evidence="1 7">Belongs to the mannitol dehydrogenase family.</text>
</comment>
<dbReference type="EC" id="1.1.1.17" evidence="2 7"/>
<protein>
    <recommendedName>
        <fullName evidence="3 7">Mannitol-1-phosphate 5-dehydrogenase</fullName>
        <ecNumber evidence="2 7">1.1.1.17</ecNumber>
    </recommendedName>
</protein>
<evidence type="ECO:0000256" key="6">
    <source>
        <dbReference type="ARBA" id="ARBA00048615"/>
    </source>
</evidence>
<dbReference type="InterPro" id="IPR023028">
    <property type="entry name" value="Mannitol_1_phos_5_DH"/>
</dbReference>
<dbReference type="PROSITE" id="PS00974">
    <property type="entry name" value="MANNITOL_DHGENASE"/>
    <property type="match status" value="1"/>
</dbReference>
<dbReference type="InterPro" id="IPR013118">
    <property type="entry name" value="Mannitol_DH_C"/>
</dbReference>
<keyword evidence="4 7" id="KW-0560">Oxidoreductase</keyword>
<accession>A0A1I3AW33</accession>
<name>A0A1I3AW33_9LACT</name>
<dbReference type="InterPro" id="IPR013131">
    <property type="entry name" value="Mannitol_DH_N"/>
</dbReference>
<evidence type="ECO:0000313" key="10">
    <source>
        <dbReference type="EMBL" id="SFH54305.1"/>
    </source>
</evidence>
<evidence type="ECO:0000256" key="1">
    <source>
        <dbReference type="ARBA" id="ARBA00006541"/>
    </source>
</evidence>
<feature type="domain" description="Mannitol dehydrogenase C-terminal" evidence="9">
    <location>
        <begin position="204"/>
        <end position="380"/>
    </location>
</feature>
<evidence type="ECO:0000259" key="8">
    <source>
        <dbReference type="Pfam" id="PF01232"/>
    </source>
</evidence>
<dbReference type="PRINTS" id="PR00084">
    <property type="entry name" value="MTLDHDRGNASE"/>
</dbReference>
<dbReference type="NCBIfam" id="NF002647">
    <property type="entry name" value="PRK02318.1-3"/>
    <property type="match status" value="1"/>
</dbReference>
<dbReference type="InterPro" id="IPR000669">
    <property type="entry name" value="Mannitol_DH"/>
</dbReference>
<dbReference type="EMBL" id="FOQE01000002">
    <property type="protein sequence ID" value="SFH54305.1"/>
    <property type="molecule type" value="Genomic_DNA"/>
</dbReference>
<dbReference type="AlphaFoldDB" id="A0A1I3AW33"/>
<dbReference type="SUPFAM" id="SSF51735">
    <property type="entry name" value="NAD(P)-binding Rossmann-fold domains"/>
    <property type="match status" value="1"/>
</dbReference>
<dbReference type="PANTHER" id="PTHR30524">
    <property type="entry name" value="MANNITOL-1-PHOSPHATE 5-DEHYDROGENASE"/>
    <property type="match status" value="1"/>
</dbReference>
<evidence type="ECO:0000256" key="5">
    <source>
        <dbReference type="ARBA" id="ARBA00023027"/>
    </source>
</evidence>
<dbReference type="InterPro" id="IPR013328">
    <property type="entry name" value="6PGD_dom2"/>
</dbReference>
<organism evidence="10 11">
    <name type="scientific">Pisciglobus halotolerans</name>
    <dbReference type="NCBI Taxonomy" id="745365"/>
    <lineage>
        <taxon>Bacteria</taxon>
        <taxon>Bacillati</taxon>
        <taxon>Bacillota</taxon>
        <taxon>Bacilli</taxon>
        <taxon>Lactobacillales</taxon>
        <taxon>Carnobacteriaceae</taxon>
    </lineage>
</organism>
<sequence length="388" mass="43852">MQAIHFGGGNIGRGFIGEVLNQNDFDIAFVDVNVAIIDALNEKKGYTIELAEEGKPEVLVNRVCGINNGEDPEAVVSAFEKVDIVTTAIGPKILPYIAPLIAQGIQKRKAAGIFEPLDIIACENMINGSSFLKEEVQKHLESGDESYLEQYIGFPNAAVDRIVPLQHHNDILRVTVEPYKEWVIDQSQSKNKALRLEGVHYAEDLEPFIERKLFTVNTGHATTAYNGRYAGYQLIDEALRDESVLAEVKEVLSETGALMIEKWKFLPEEHQKYIDKILSRFSNPYISDELTRVGRTPIRKLGYNERFIRPMREAYERDLVVDGLIRTVAKIMAYRDENDEESQELARLLKEKGTKEVICQVTELTDQELIGQIAAAYHHLDSQSYLPQ</sequence>
<dbReference type="Pfam" id="PF08125">
    <property type="entry name" value="Mannitol_dh_C"/>
    <property type="match status" value="1"/>
</dbReference>
<dbReference type="GO" id="GO:0008926">
    <property type="term" value="F:mannitol-1-phosphate 5-dehydrogenase activity"/>
    <property type="evidence" value="ECO:0007669"/>
    <property type="project" value="UniProtKB-UniRule"/>
</dbReference>
<dbReference type="GO" id="GO:0005829">
    <property type="term" value="C:cytosol"/>
    <property type="evidence" value="ECO:0007669"/>
    <property type="project" value="TreeGrafter"/>
</dbReference>
<dbReference type="PANTHER" id="PTHR30524:SF0">
    <property type="entry name" value="ALTRONATE OXIDOREDUCTASE-RELATED"/>
    <property type="match status" value="1"/>
</dbReference>